<name>A0A0E9SGH3_ANGAN</name>
<sequence length="74" mass="8406">MIISICQRLHRRGIMRLCHFAQSIGRPLKSSRRCLGIAETAHKPTVPLDQLPEDGADYAGRISRRLSRNIEPLK</sequence>
<accession>A0A0E9SGH3</accession>
<organism evidence="1">
    <name type="scientific">Anguilla anguilla</name>
    <name type="common">European freshwater eel</name>
    <name type="synonym">Muraena anguilla</name>
    <dbReference type="NCBI Taxonomy" id="7936"/>
    <lineage>
        <taxon>Eukaryota</taxon>
        <taxon>Metazoa</taxon>
        <taxon>Chordata</taxon>
        <taxon>Craniata</taxon>
        <taxon>Vertebrata</taxon>
        <taxon>Euteleostomi</taxon>
        <taxon>Actinopterygii</taxon>
        <taxon>Neopterygii</taxon>
        <taxon>Teleostei</taxon>
        <taxon>Anguilliformes</taxon>
        <taxon>Anguillidae</taxon>
        <taxon>Anguilla</taxon>
    </lineage>
</organism>
<dbReference type="EMBL" id="GBXM01068093">
    <property type="protein sequence ID" value="JAH40484.1"/>
    <property type="molecule type" value="Transcribed_RNA"/>
</dbReference>
<reference evidence="1" key="2">
    <citation type="journal article" date="2015" name="Fish Shellfish Immunol.">
        <title>Early steps in the European eel (Anguilla anguilla)-Vibrio vulnificus interaction in the gills: Role of the RtxA13 toxin.</title>
        <authorList>
            <person name="Callol A."/>
            <person name="Pajuelo D."/>
            <person name="Ebbesson L."/>
            <person name="Teles M."/>
            <person name="MacKenzie S."/>
            <person name="Amaro C."/>
        </authorList>
    </citation>
    <scope>NUCLEOTIDE SEQUENCE</scope>
</reference>
<proteinExistence type="predicted"/>
<reference evidence="1" key="1">
    <citation type="submission" date="2014-11" db="EMBL/GenBank/DDBJ databases">
        <authorList>
            <person name="Amaro Gonzalez C."/>
        </authorList>
    </citation>
    <scope>NUCLEOTIDE SEQUENCE</scope>
</reference>
<evidence type="ECO:0000313" key="1">
    <source>
        <dbReference type="EMBL" id="JAH40484.1"/>
    </source>
</evidence>
<dbReference type="AlphaFoldDB" id="A0A0E9SGH3"/>
<protein>
    <submittedName>
        <fullName evidence="1">Uncharacterized protein</fullName>
    </submittedName>
</protein>